<evidence type="ECO:0000256" key="4">
    <source>
        <dbReference type="ARBA" id="ARBA00035162"/>
    </source>
</evidence>
<dbReference type="Gene3D" id="3.30.70.600">
    <property type="entry name" value="Ribosomal protein S10 domain"/>
    <property type="match status" value="1"/>
</dbReference>
<dbReference type="GO" id="GO:0006412">
    <property type="term" value="P:translation"/>
    <property type="evidence" value="ECO:0007669"/>
    <property type="project" value="UniProtKB-UniRule"/>
</dbReference>
<dbReference type="Pfam" id="PF00338">
    <property type="entry name" value="Ribosomal_S10"/>
    <property type="match status" value="1"/>
</dbReference>
<evidence type="ECO:0000256" key="5">
    <source>
        <dbReference type="HAMAP-Rule" id="MF_00508"/>
    </source>
</evidence>
<evidence type="ECO:0000256" key="3">
    <source>
        <dbReference type="ARBA" id="ARBA00023274"/>
    </source>
</evidence>
<dbReference type="PANTHER" id="PTHR11700">
    <property type="entry name" value="30S RIBOSOMAL PROTEIN S10 FAMILY MEMBER"/>
    <property type="match status" value="1"/>
</dbReference>
<dbReference type="InterPro" id="IPR027486">
    <property type="entry name" value="Ribosomal_uS10_dom"/>
</dbReference>
<dbReference type="InterPro" id="IPR001848">
    <property type="entry name" value="Ribosomal_uS10"/>
</dbReference>
<proteinExistence type="inferred from homology"/>
<dbReference type="AlphaFoldDB" id="A0A938YWW3"/>
<evidence type="ECO:0000256" key="2">
    <source>
        <dbReference type="ARBA" id="ARBA00022980"/>
    </source>
</evidence>
<dbReference type="GO" id="GO:0015935">
    <property type="term" value="C:small ribosomal subunit"/>
    <property type="evidence" value="ECO:0007669"/>
    <property type="project" value="UniProtKB-UniRule"/>
</dbReference>
<feature type="domain" description="Small ribosomal subunit protein uS10" evidence="6">
    <location>
        <begin position="5"/>
        <end position="99"/>
    </location>
</feature>
<dbReference type="PRINTS" id="PR00971">
    <property type="entry name" value="RIBOSOMALS10"/>
</dbReference>
<keyword evidence="3 5" id="KW-0687">Ribonucleoprotein</keyword>
<comment type="similarity">
    <text evidence="1 5">Belongs to the universal ribosomal protein uS10 family.</text>
</comment>
<dbReference type="HAMAP" id="MF_00508">
    <property type="entry name" value="Ribosomal_uS10"/>
    <property type="match status" value="1"/>
</dbReference>
<keyword evidence="2 5" id="KW-0689">Ribosomal protein</keyword>
<accession>A0A938YWW3</accession>
<dbReference type="Proteomes" id="UP000809243">
    <property type="component" value="Unassembled WGS sequence"/>
</dbReference>
<comment type="function">
    <text evidence="5">Involved in the binding of tRNA to the ribosomes.</text>
</comment>
<evidence type="ECO:0000256" key="1">
    <source>
        <dbReference type="ARBA" id="ARBA00007102"/>
    </source>
</evidence>
<dbReference type="NCBIfam" id="TIGR01046">
    <property type="entry name" value="uS10_euk_arch"/>
    <property type="match status" value="1"/>
</dbReference>
<reference evidence="7" key="1">
    <citation type="submission" date="2021-01" db="EMBL/GenBank/DDBJ databases">
        <title>Active Sulfur Cycling in an Early Earth Analoge.</title>
        <authorList>
            <person name="Hahn C.R."/>
            <person name="Youssef N.H."/>
            <person name="Elshahed M."/>
        </authorList>
    </citation>
    <scope>NUCLEOTIDE SEQUENCE</scope>
    <source>
        <strain evidence="7">Zod_Metabat.1151</strain>
    </source>
</reference>
<comment type="subunit">
    <text evidence="5">Part of the 30S ribosomal subunit.</text>
</comment>
<evidence type="ECO:0000313" key="8">
    <source>
        <dbReference type="Proteomes" id="UP000809243"/>
    </source>
</evidence>
<organism evidence="7 8">
    <name type="scientific">Candidatus Iainarchaeum sp</name>
    <dbReference type="NCBI Taxonomy" id="3101447"/>
    <lineage>
        <taxon>Archaea</taxon>
        <taxon>Candidatus Iainarchaeota</taxon>
        <taxon>Candidatus Iainarchaeia</taxon>
        <taxon>Candidatus Iainarchaeales</taxon>
        <taxon>Candidatus Iainarchaeaceae</taxon>
        <taxon>Candidatus Iainarchaeum</taxon>
    </lineage>
</organism>
<dbReference type="GO" id="GO:0000049">
    <property type="term" value="F:tRNA binding"/>
    <property type="evidence" value="ECO:0007669"/>
    <property type="project" value="UniProtKB-UniRule"/>
</dbReference>
<dbReference type="GO" id="GO:0003735">
    <property type="term" value="F:structural constituent of ribosome"/>
    <property type="evidence" value="ECO:0007669"/>
    <property type="project" value="UniProtKB-UniRule"/>
</dbReference>
<dbReference type="EMBL" id="JAFGDB010000040">
    <property type="protein sequence ID" value="MBN2067320.1"/>
    <property type="molecule type" value="Genomic_DNA"/>
</dbReference>
<evidence type="ECO:0000259" key="6">
    <source>
        <dbReference type="SMART" id="SM01403"/>
    </source>
</evidence>
<dbReference type="InterPro" id="IPR036838">
    <property type="entry name" value="Ribosomal_uS10_dom_sf"/>
</dbReference>
<dbReference type="FunFam" id="3.30.70.600:FF:000004">
    <property type="entry name" value="30S ribosomal protein S10"/>
    <property type="match status" value="1"/>
</dbReference>
<dbReference type="SUPFAM" id="SSF54999">
    <property type="entry name" value="Ribosomal protein S10"/>
    <property type="match status" value="1"/>
</dbReference>
<dbReference type="SMART" id="SM01403">
    <property type="entry name" value="Ribosomal_S10"/>
    <property type="match status" value="1"/>
</dbReference>
<name>A0A938YWW3_9ARCH</name>
<evidence type="ECO:0000313" key="7">
    <source>
        <dbReference type="EMBL" id="MBN2067320.1"/>
    </source>
</evidence>
<comment type="caution">
    <text evidence="7">The sequence shown here is derived from an EMBL/GenBank/DDBJ whole genome shotgun (WGS) entry which is preliminary data.</text>
</comment>
<sequence length="102" mass="11675">MQKARITLTSANYEQLTEICTRILGVAERTGVKHSGAIPLPTKKLVVPTRKAPCGGGTESYERWQLRIHKRLVDIEADERTLRRIMRVEIPESVHVEIELRE</sequence>
<protein>
    <recommendedName>
        <fullName evidence="4 5">Small ribosomal subunit protein uS10</fullName>
    </recommendedName>
</protein>
<gene>
    <name evidence="5" type="primary">rps10</name>
    <name evidence="7" type="ORF">JW744_02535</name>
</gene>
<dbReference type="InterPro" id="IPR005729">
    <property type="entry name" value="Ribosomal_uS10_euk/arc"/>
</dbReference>